<name>A0A0N9HZV4_9PSEU</name>
<comment type="cofactor">
    <cofactor evidence="2">
        <name>Mn(2+)</name>
        <dbReference type="ChEBI" id="CHEBI:29035"/>
    </cofactor>
</comment>
<gene>
    <name evidence="9" type="ORF">AOZ06_34460</name>
</gene>
<sequence>MPPVITLESPFAHQVFHQRHPELFRRLMDAHPYGPDERAALEALLAETQKGTISLADDAFDRDTWLDWDRRHFGKPWAKAPFLWAESYFYRLLLGAVGYFDTGVDPFGPFKTAELRSSTLDNDYAWLAEQPHFDAALMASLYGNRADLGFQLIAGDSAAIHDQLVADDSAAVREFFQRVAPVAVTFVLDNAGRELLSDLVFADHLLTTGLASVVTLHAKPYPYFVSDATMTDVGDCLRRLRDLPGDSGNRLHEAAADGRLKIRTHPFHSAPLSFHTMPSDLAEELSRGVTVFKGDLNYRRLVGDCRWDPSTPFADAVSYLPGPAVALRILKSEVVVGADDRPRPPGWETAGTYASIQMYRP</sequence>
<comment type="catalytic activity">
    <reaction evidence="7">
        <text>beta-D-fructose 6-phosphate = dihydroxyacetone + D-glyceraldehyde 3-phosphate</text>
        <dbReference type="Rhea" id="RHEA:28002"/>
        <dbReference type="ChEBI" id="CHEBI:16016"/>
        <dbReference type="ChEBI" id="CHEBI:57634"/>
        <dbReference type="ChEBI" id="CHEBI:59776"/>
    </reaction>
</comment>
<dbReference type="PANTHER" id="PTHR12260">
    <property type="entry name" value="DAMAGE-CONTROL PHOSPHATASE ARMT1"/>
    <property type="match status" value="1"/>
</dbReference>
<evidence type="ECO:0000256" key="2">
    <source>
        <dbReference type="ARBA" id="ARBA00001936"/>
    </source>
</evidence>
<dbReference type="InterPro" id="IPR036075">
    <property type="entry name" value="ARMT-1-like_metal-bd_sf"/>
</dbReference>
<organism evidence="9 10">
    <name type="scientific">Kibdelosporangium phytohabitans</name>
    <dbReference type="NCBI Taxonomy" id="860235"/>
    <lineage>
        <taxon>Bacteria</taxon>
        <taxon>Bacillati</taxon>
        <taxon>Actinomycetota</taxon>
        <taxon>Actinomycetes</taxon>
        <taxon>Pseudonocardiales</taxon>
        <taxon>Pseudonocardiaceae</taxon>
        <taxon>Kibdelosporangium</taxon>
    </lineage>
</organism>
<dbReference type="InterPro" id="IPR039763">
    <property type="entry name" value="ARMT1"/>
</dbReference>
<dbReference type="SUPFAM" id="SSF111321">
    <property type="entry name" value="AF1104-like"/>
    <property type="match status" value="1"/>
</dbReference>
<dbReference type="PANTHER" id="PTHR12260:SF6">
    <property type="entry name" value="DAMAGE-CONTROL PHOSPHATASE ARMT1"/>
    <property type="match status" value="1"/>
</dbReference>
<dbReference type="InterPro" id="IPR002791">
    <property type="entry name" value="ARMT1-like_metal-bd"/>
</dbReference>
<comment type="similarity">
    <text evidence="3">Belongs to the damage-control phosphatase family. Sugar phosphate phosphatase III subfamily.</text>
</comment>
<evidence type="ECO:0000256" key="3">
    <source>
        <dbReference type="ARBA" id="ARBA00009519"/>
    </source>
</evidence>
<evidence type="ECO:0000256" key="5">
    <source>
        <dbReference type="ARBA" id="ARBA00022801"/>
    </source>
</evidence>
<keyword evidence="6" id="KW-0464">Manganese</keyword>
<keyword evidence="4" id="KW-0479">Metal-binding</keyword>
<evidence type="ECO:0000256" key="6">
    <source>
        <dbReference type="ARBA" id="ARBA00023211"/>
    </source>
</evidence>
<dbReference type="AlphaFoldDB" id="A0A0N9HZV4"/>
<dbReference type="Pfam" id="PF01937">
    <property type="entry name" value="ARMT1-like_dom"/>
    <property type="match status" value="1"/>
</dbReference>
<dbReference type="STRING" id="860235.AOZ06_34460"/>
<evidence type="ECO:0000256" key="1">
    <source>
        <dbReference type="ARBA" id="ARBA00001326"/>
    </source>
</evidence>
<dbReference type="Proteomes" id="UP000063699">
    <property type="component" value="Chromosome"/>
</dbReference>
<dbReference type="EMBL" id="CP012752">
    <property type="protein sequence ID" value="ALG11304.1"/>
    <property type="molecule type" value="Genomic_DNA"/>
</dbReference>
<keyword evidence="5" id="KW-0378">Hydrolase</keyword>
<dbReference type="GO" id="GO:0006974">
    <property type="term" value="P:DNA damage response"/>
    <property type="evidence" value="ECO:0007669"/>
    <property type="project" value="TreeGrafter"/>
</dbReference>
<accession>A0A0N9HZV4</accession>
<dbReference type="GO" id="GO:0046872">
    <property type="term" value="F:metal ion binding"/>
    <property type="evidence" value="ECO:0007669"/>
    <property type="project" value="UniProtKB-KW"/>
</dbReference>
<dbReference type="KEGG" id="kphy:AOZ06_34460"/>
<dbReference type="GO" id="GO:0016791">
    <property type="term" value="F:phosphatase activity"/>
    <property type="evidence" value="ECO:0007669"/>
    <property type="project" value="TreeGrafter"/>
</dbReference>
<dbReference type="Gene3D" id="3.40.50.10880">
    <property type="entry name" value="Uncharacterised protein PF01937, DUF89, domain 3"/>
    <property type="match status" value="1"/>
</dbReference>
<protein>
    <recommendedName>
        <fullName evidence="8">Damage-control phosphatase ARMT1-like metal-binding domain-containing protein</fullName>
    </recommendedName>
</protein>
<evidence type="ECO:0000313" key="9">
    <source>
        <dbReference type="EMBL" id="ALG11304.1"/>
    </source>
</evidence>
<evidence type="ECO:0000313" key="10">
    <source>
        <dbReference type="Proteomes" id="UP000063699"/>
    </source>
</evidence>
<evidence type="ECO:0000259" key="8">
    <source>
        <dbReference type="Pfam" id="PF01937"/>
    </source>
</evidence>
<comment type="catalytic activity">
    <reaction evidence="1">
        <text>beta-D-fructose 1-phosphate + H2O = D-fructose + phosphate</text>
        <dbReference type="Rhea" id="RHEA:35603"/>
        <dbReference type="ChEBI" id="CHEBI:15377"/>
        <dbReference type="ChEBI" id="CHEBI:37721"/>
        <dbReference type="ChEBI" id="CHEBI:43474"/>
        <dbReference type="ChEBI" id="CHEBI:138881"/>
    </reaction>
</comment>
<evidence type="ECO:0000256" key="4">
    <source>
        <dbReference type="ARBA" id="ARBA00022723"/>
    </source>
</evidence>
<proteinExistence type="inferred from homology"/>
<feature type="domain" description="Damage-control phosphatase ARMT1-like metal-binding" evidence="8">
    <location>
        <begin position="16"/>
        <end position="339"/>
    </location>
</feature>
<dbReference type="RefSeq" id="WP_054293205.1">
    <property type="nucleotide sequence ID" value="NZ_CP012752.1"/>
</dbReference>
<keyword evidence="10" id="KW-1185">Reference proteome</keyword>
<evidence type="ECO:0000256" key="7">
    <source>
        <dbReference type="ARBA" id="ARBA00048809"/>
    </source>
</evidence>
<reference evidence="9 10" key="1">
    <citation type="submission" date="2015-07" db="EMBL/GenBank/DDBJ databases">
        <title>Genome sequencing of Kibdelosporangium phytohabitans.</title>
        <authorList>
            <person name="Qin S."/>
            <person name="Xing K."/>
        </authorList>
    </citation>
    <scope>NUCLEOTIDE SEQUENCE [LARGE SCALE GENOMIC DNA]</scope>
    <source>
        <strain evidence="9 10">KLBMP1111</strain>
    </source>
</reference>